<dbReference type="Gene3D" id="3.40.190.10">
    <property type="entry name" value="Periplasmic binding protein-like II"/>
    <property type="match status" value="2"/>
</dbReference>
<evidence type="ECO:0000256" key="1">
    <source>
        <dbReference type="ARBA" id="ARBA00009437"/>
    </source>
</evidence>
<dbReference type="GO" id="GO:0003700">
    <property type="term" value="F:DNA-binding transcription factor activity"/>
    <property type="evidence" value="ECO:0007669"/>
    <property type="project" value="InterPro"/>
</dbReference>
<evidence type="ECO:0000313" key="6">
    <source>
        <dbReference type="EMBL" id="EHN68234.1"/>
    </source>
</evidence>
<dbReference type="Gene3D" id="1.10.10.10">
    <property type="entry name" value="Winged helix-like DNA-binding domain superfamily/Winged helix DNA-binding domain"/>
    <property type="match status" value="1"/>
</dbReference>
<dbReference type="PROSITE" id="PS50931">
    <property type="entry name" value="HTH_LYSR"/>
    <property type="match status" value="1"/>
</dbReference>
<dbReference type="EMBL" id="AHIH01000013">
    <property type="protein sequence ID" value="EHN68234.1"/>
    <property type="molecule type" value="Genomic_DNA"/>
</dbReference>
<dbReference type="InterPro" id="IPR050389">
    <property type="entry name" value="LysR-type_TF"/>
</dbReference>
<dbReference type="InterPro" id="IPR036388">
    <property type="entry name" value="WH-like_DNA-bd_sf"/>
</dbReference>
<dbReference type="InterPro" id="IPR036390">
    <property type="entry name" value="WH_DNA-bd_sf"/>
</dbReference>
<dbReference type="GO" id="GO:0003677">
    <property type="term" value="F:DNA binding"/>
    <property type="evidence" value="ECO:0007669"/>
    <property type="project" value="UniProtKB-KW"/>
</dbReference>
<keyword evidence="2" id="KW-0805">Transcription regulation</keyword>
<evidence type="ECO:0000259" key="5">
    <source>
        <dbReference type="PROSITE" id="PS50931"/>
    </source>
</evidence>
<dbReference type="InterPro" id="IPR000847">
    <property type="entry name" value="LysR_HTH_N"/>
</dbReference>
<sequence length="309" mass="35534">MNPKKLAQLDLNLLKVLKVLIEEKSVTKTAERLNLAQPSVSRQLRKLRDSLDDALFISSPKGLILTPRCEQIADVLPHLLDTLYQTLSPPQEFDPAKKEGHVSLAINPILGESLPAEICLLLAKYSPKVQFSCFLWNNDTLDKIETDQIYIGINYPIDFSNKLIRSSALIQDNFKIYVRKNHPLLKNKKISLTELSIYPITTAILPKWNDKKGLLEKLFERENIEFVQGFRSEIMSNISQVVSKTDSIFPVSELYIDSNHNLKTIYHNNLPSIEAESIMFYSNYKDRNDPYLQWLYSKIKQLINSIVIK</sequence>
<protein>
    <submittedName>
        <fullName evidence="6">Transcriptional regulator, LysR family protein</fullName>
    </submittedName>
</protein>
<keyword evidence="4" id="KW-0804">Transcription</keyword>
<dbReference type="PANTHER" id="PTHR30118:SF12">
    <property type="entry name" value="TRANSCRIPTIONAL REGULATOR LYSR FAMILY"/>
    <property type="match status" value="1"/>
</dbReference>
<evidence type="ECO:0000256" key="4">
    <source>
        <dbReference type="ARBA" id="ARBA00023163"/>
    </source>
</evidence>
<comment type="caution">
    <text evidence="6">The sequence shown here is derived from an EMBL/GenBank/DDBJ whole genome shotgun (WGS) entry which is preliminary data.</text>
</comment>
<gene>
    <name evidence="6" type="ORF">VFSR5_A0816</name>
</gene>
<organism evidence="6 7">
    <name type="scientific">Aliivibrio fischeri SR5</name>
    <dbReference type="NCBI Taxonomy" id="1088719"/>
    <lineage>
        <taxon>Bacteria</taxon>
        <taxon>Pseudomonadati</taxon>
        <taxon>Pseudomonadota</taxon>
        <taxon>Gammaproteobacteria</taxon>
        <taxon>Vibrionales</taxon>
        <taxon>Vibrionaceae</taxon>
        <taxon>Aliivibrio</taxon>
    </lineage>
</organism>
<dbReference type="Pfam" id="PF00126">
    <property type="entry name" value="HTH_1"/>
    <property type="match status" value="1"/>
</dbReference>
<dbReference type="SUPFAM" id="SSF53850">
    <property type="entry name" value="Periplasmic binding protein-like II"/>
    <property type="match status" value="1"/>
</dbReference>
<evidence type="ECO:0000313" key="7">
    <source>
        <dbReference type="Proteomes" id="UP000004521"/>
    </source>
</evidence>
<name>A0AAV3ENZ3_ALIFS</name>
<accession>A0AAV3ENZ3</accession>
<proteinExistence type="inferred from homology"/>
<dbReference type="Proteomes" id="UP000004521">
    <property type="component" value="Chromosome II"/>
</dbReference>
<dbReference type="AlphaFoldDB" id="A0AAV3ENZ3"/>
<evidence type="ECO:0000256" key="3">
    <source>
        <dbReference type="ARBA" id="ARBA00023125"/>
    </source>
</evidence>
<dbReference type="RefSeq" id="WP_005423326.1">
    <property type="nucleotide sequence ID" value="NZ_CM001401.1"/>
</dbReference>
<comment type="similarity">
    <text evidence="1">Belongs to the LysR transcriptional regulatory family.</text>
</comment>
<dbReference type="PRINTS" id="PR00039">
    <property type="entry name" value="HTHLYSR"/>
</dbReference>
<reference evidence="6 7" key="1">
    <citation type="journal article" date="2012" name="J. Bacteriol.">
        <title>Draft Genome Sequence of Vibrio fischeri SR5, a Strain Isolated from the Light Organ of the Mediterranean Squid Sepiola robusta.</title>
        <authorList>
            <person name="Gyllborg M.C."/>
            <person name="Sahl J.W."/>
            <person name="Cronin D.C.III."/>
            <person name="Rasko D.A."/>
            <person name="Mandel M.J."/>
        </authorList>
    </citation>
    <scope>NUCLEOTIDE SEQUENCE [LARGE SCALE GENOMIC DNA]</scope>
    <source>
        <strain evidence="6 7">SR5</strain>
    </source>
</reference>
<feature type="domain" description="HTH lysR-type" evidence="5">
    <location>
        <begin position="9"/>
        <end position="66"/>
    </location>
</feature>
<evidence type="ECO:0000256" key="2">
    <source>
        <dbReference type="ARBA" id="ARBA00023015"/>
    </source>
</evidence>
<keyword evidence="3" id="KW-0238">DNA-binding</keyword>
<dbReference type="SUPFAM" id="SSF46785">
    <property type="entry name" value="Winged helix' DNA-binding domain"/>
    <property type="match status" value="1"/>
</dbReference>
<dbReference type="PANTHER" id="PTHR30118">
    <property type="entry name" value="HTH-TYPE TRANSCRIPTIONAL REGULATOR LEUO-RELATED"/>
    <property type="match status" value="1"/>
</dbReference>